<comment type="caution">
    <text evidence="2">The sequence shown here is derived from an EMBL/GenBank/DDBJ whole genome shotgun (WGS) entry which is preliminary data.</text>
</comment>
<keyword evidence="1" id="KW-1133">Transmembrane helix</keyword>
<keyword evidence="1" id="KW-0812">Transmembrane</keyword>
<evidence type="ECO:0000313" key="2">
    <source>
        <dbReference type="EMBL" id="ETJ44880.1"/>
    </source>
</evidence>
<organism evidence="2">
    <name type="scientific">human gut metagenome</name>
    <dbReference type="NCBI Taxonomy" id="408170"/>
    <lineage>
        <taxon>unclassified sequences</taxon>
        <taxon>metagenomes</taxon>
        <taxon>organismal metagenomes</taxon>
    </lineage>
</organism>
<feature type="non-terminal residue" evidence="2">
    <location>
        <position position="1"/>
    </location>
</feature>
<gene>
    <name evidence="2" type="ORF">Q604_UNBC01120G0001</name>
</gene>
<dbReference type="AlphaFoldDB" id="W1YT09"/>
<feature type="transmembrane region" description="Helical" evidence="1">
    <location>
        <begin position="49"/>
        <end position="67"/>
    </location>
</feature>
<evidence type="ECO:0000256" key="1">
    <source>
        <dbReference type="SAM" id="Phobius"/>
    </source>
</evidence>
<protein>
    <submittedName>
        <fullName evidence="2">Uncharacterized protein</fullName>
    </submittedName>
</protein>
<name>W1YT09_9ZZZZ</name>
<accession>W1YT09</accession>
<dbReference type="EMBL" id="AZMM01001120">
    <property type="protein sequence ID" value="ETJ44880.1"/>
    <property type="molecule type" value="Genomic_DNA"/>
</dbReference>
<reference evidence="2" key="1">
    <citation type="submission" date="2013-12" db="EMBL/GenBank/DDBJ databases">
        <title>A Varibaculum cambriense genome reconstructed from a premature infant gut community with otherwise low bacterial novelty that shifts toward anaerobic metabolism during the third week of life.</title>
        <authorList>
            <person name="Brown C.T."/>
            <person name="Sharon I."/>
            <person name="Thomas B.C."/>
            <person name="Castelle C.J."/>
            <person name="Morowitz M.J."/>
            <person name="Banfield J.F."/>
        </authorList>
    </citation>
    <scope>NUCLEOTIDE SEQUENCE</scope>
</reference>
<feature type="non-terminal residue" evidence="2">
    <location>
        <position position="68"/>
    </location>
</feature>
<sequence>LLPLIGSYLTQVFDQTRADLNGYYEQLRALVAEDETEALETRQRRIARIMRILLGIFVIVLLISLGLA</sequence>
<proteinExistence type="predicted"/>
<keyword evidence="1" id="KW-0472">Membrane</keyword>